<dbReference type="SUPFAM" id="SSF55804">
    <property type="entry name" value="Phoshotransferase/anion transport protein"/>
    <property type="match status" value="1"/>
</dbReference>
<evidence type="ECO:0000256" key="5">
    <source>
        <dbReference type="ARBA" id="ARBA00023163"/>
    </source>
</evidence>
<accession>A0A2N6UKD1</accession>
<dbReference type="InterPro" id="IPR036095">
    <property type="entry name" value="PTS_EIIB-like_sf"/>
</dbReference>
<feature type="domain" description="PRD" evidence="8">
    <location>
        <begin position="292"/>
        <end position="398"/>
    </location>
</feature>
<dbReference type="Pfam" id="PF08279">
    <property type="entry name" value="HTH_11"/>
    <property type="match status" value="1"/>
</dbReference>
<evidence type="ECO:0000313" key="10">
    <source>
        <dbReference type="Proteomes" id="UP000235658"/>
    </source>
</evidence>
<dbReference type="PROSITE" id="PS51372">
    <property type="entry name" value="PRD_2"/>
    <property type="match status" value="2"/>
</dbReference>
<dbReference type="PROSITE" id="PS51099">
    <property type="entry name" value="PTS_EIIB_TYPE_2"/>
    <property type="match status" value="1"/>
</dbReference>
<keyword evidence="2" id="KW-0677">Repeat</keyword>
<keyword evidence="1" id="KW-0808">Transferase</keyword>
<feature type="domain" description="PTS EIIA type-2" evidence="6">
    <location>
        <begin position="497"/>
        <end position="640"/>
    </location>
</feature>
<dbReference type="InterPro" id="IPR050661">
    <property type="entry name" value="BglG_antiterminators"/>
</dbReference>
<dbReference type="InterPro" id="IPR016152">
    <property type="entry name" value="PTrfase/Anion_transptr"/>
</dbReference>
<name>A0A2N6UKD1_9FIRM</name>
<keyword evidence="4" id="KW-0010">Activator</keyword>
<sequence length="640" mass="74663">MRENRIKKIFEILTEKYDTYTAKEISYLLSCSTKTIRDNIKELNNILFNNGAYIESKSGVGYKFVINDYDIFSKFIKEDWPKYALDNSPNSQEYRINYMALRLIMTDDFIKSEEFLDVLFISRSLLNNDIKKMREQLLEYELKIISKPYYGIKIVGNEEFKRNFIVDFIEEYLETSEAKTKKITKFNNEIISSIESIVLDNFSKFEFNTNFIKYNNFINYLIITAYRIKNGHTISSKNNYLNKTSLYKNILSLAESICKEVSVLVDIDFNNNEIDYIYNNLISKTDTYKSNDFNEKVYELIEKSLSTINAIFSIDLRDDSELTSSLTMHIIPMIKRVNFGIKLKNPLLNDIKKDHIAFECAKICSHFISELYNIEIDDDELGYISLHFSASLARKKDKVNKKNILLVCASGRATAQVLKYRFKHEFSKYINKLDTSDYLKAMNIDLSNYDLIVTTIPLDHLQTNKPIIEVSAYLYKKDIKKISNLLKGDKSINKIRTLFNSNCYIKISDSQSLKYVDVLKLISSRLSDSKDINPDKYYEQLIEREKLACTSLENKVAIPHPLVPVSDQNFIFVLISNNDIQWNVNSIKLVILINLNDNIDNDIAESFYRTLSDFLIDDTRISKAIQTDNINDFLKIFINK</sequence>
<dbReference type="GO" id="GO:0009401">
    <property type="term" value="P:phosphoenolpyruvate-dependent sugar phosphotransferase system"/>
    <property type="evidence" value="ECO:0007669"/>
    <property type="project" value="InterPro"/>
</dbReference>
<dbReference type="InterPro" id="IPR011608">
    <property type="entry name" value="PRD"/>
</dbReference>
<dbReference type="InterPro" id="IPR002178">
    <property type="entry name" value="PTS_EIIA_type-2_dom"/>
</dbReference>
<keyword evidence="3" id="KW-0805">Transcription regulation</keyword>
<dbReference type="InterPro" id="IPR013196">
    <property type="entry name" value="HTH_11"/>
</dbReference>
<reference evidence="9 10" key="1">
    <citation type="submission" date="2017-09" db="EMBL/GenBank/DDBJ databases">
        <title>Bacterial strain isolated from the female urinary microbiota.</title>
        <authorList>
            <person name="Thomas-White K."/>
            <person name="Kumar N."/>
            <person name="Forster S."/>
            <person name="Putonti C."/>
            <person name="Lawley T."/>
            <person name="Wolfe A.J."/>
        </authorList>
    </citation>
    <scope>NUCLEOTIDE SEQUENCE [LARGE SCALE GENOMIC DNA]</scope>
    <source>
        <strain evidence="9 10">UMB0204</strain>
    </source>
</reference>
<gene>
    <name evidence="9" type="ORF">CJ192_00575</name>
</gene>
<dbReference type="Gene3D" id="3.40.50.2300">
    <property type="match status" value="1"/>
</dbReference>
<dbReference type="InterPro" id="IPR036388">
    <property type="entry name" value="WH-like_DNA-bd_sf"/>
</dbReference>
<dbReference type="GO" id="GO:0006355">
    <property type="term" value="P:regulation of DNA-templated transcription"/>
    <property type="evidence" value="ECO:0007669"/>
    <property type="project" value="InterPro"/>
</dbReference>
<dbReference type="Pfam" id="PF00874">
    <property type="entry name" value="PRD"/>
    <property type="match status" value="2"/>
</dbReference>
<dbReference type="SUPFAM" id="SSF52794">
    <property type="entry name" value="PTS system IIB component-like"/>
    <property type="match status" value="1"/>
</dbReference>
<dbReference type="PROSITE" id="PS51094">
    <property type="entry name" value="PTS_EIIA_TYPE_2"/>
    <property type="match status" value="1"/>
</dbReference>
<dbReference type="PANTHER" id="PTHR30185">
    <property type="entry name" value="CRYPTIC BETA-GLUCOSIDE BGL OPERON ANTITERMINATOR"/>
    <property type="match status" value="1"/>
</dbReference>
<dbReference type="AlphaFoldDB" id="A0A2N6UKD1"/>
<dbReference type="EMBL" id="PNHP01000001">
    <property type="protein sequence ID" value="PMC82259.1"/>
    <property type="molecule type" value="Genomic_DNA"/>
</dbReference>
<dbReference type="Gene3D" id="3.40.930.10">
    <property type="entry name" value="Mannitol-specific EII, Chain A"/>
    <property type="match status" value="1"/>
</dbReference>
<dbReference type="GO" id="GO:0008982">
    <property type="term" value="F:protein-N(PI)-phosphohistidine-sugar phosphotransferase activity"/>
    <property type="evidence" value="ECO:0007669"/>
    <property type="project" value="InterPro"/>
</dbReference>
<keyword evidence="5" id="KW-0804">Transcription</keyword>
<dbReference type="Pfam" id="PF05043">
    <property type="entry name" value="Mga"/>
    <property type="match status" value="1"/>
</dbReference>
<proteinExistence type="predicted"/>
<feature type="domain" description="PTS EIIB type-2" evidence="7">
    <location>
        <begin position="402"/>
        <end position="494"/>
    </location>
</feature>
<evidence type="ECO:0000313" key="9">
    <source>
        <dbReference type="EMBL" id="PMC82259.1"/>
    </source>
</evidence>
<dbReference type="GeneID" id="84577671"/>
<feature type="domain" description="PRD" evidence="8">
    <location>
        <begin position="178"/>
        <end position="291"/>
    </location>
</feature>
<dbReference type="RefSeq" id="WP_102197365.1">
    <property type="nucleotide sequence ID" value="NZ_CAUPDS010000005.1"/>
</dbReference>
<dbReference type="InterPro" id="IPR007737">
    <property type="entry name" value="Mga_HTH"/>
</dbReference>
<dbReference type="InterPro" id="IPR013011">
    <property type="entry name" value="PTS_EIIB_2"/>
</dbReference>
<evidence type="ECO:0000259" key="7">
    <source>
        <dbReference type="PROSITE" id="PS51099"/>
    </source>
</evidence>
<evidence type="ECO:0000256" key="2">
    <source>
        <dbReference type="ARBA" id="ARBA00022737"/>
    </source>
</evidence>
<evidence type="ECO:0000256" key="3">
    <source>
        <dbReference type="ARBA" id="ARBA00023015"/>
    </source>
</evidence>
<evidence type="ECO:0000256" key="1">
    <source>
        <dbReference type="ARBA" id="ARBA00022679"/>
    </source>
</evidence>
<comment type="caution">
    <text evidence="9">The sequence shown here is derived from an EMBL/GenBank/DDBJ whole genome shotgun (WGS) entry which is preliminary data.</text>
</comment>
<dbReference type="SUPFAM" id="SSF63520">
    <property type="entry name" value="PTS-regulatory domain, PRD"/>
    <property type="match status" value="2"/>
</dbReference>
<protein>
    <submittedName>
        <fullName evidence="9">Uncharacterized protein</fullName>
    </submittedName>
</protein>
<dbReference type="Gene3D" id="1.10.1790.10">
    <property type="entry name" value="PRD domain"/>
    <property type="match status" value="2"/>
</dbReference>
<dbReference type="InterPro" id="IPR036634">
    <property type="entry name" value="PRD_sf"/>
</dbReference>
<dbReference type="Gene3D" id="1.10.10.10">
    <property type="entry name" value="Winged helix-like DNA-binding domain superfamily/Winged helix DNA-binding domain"/>
    <property type="match status" value="1"/>
</dbReference>
<evidence type="ECO:0000256" key="4">
    <source>
        <dbReference type="ARBA" id="ARBA00023159"/>
    </source>
</evidence>
<dbReference type="CDD" id="cd05568">
    <property type="entry name" value="PTS_IIB_bgl_like"/>
    <property type="match status" value="1"/>
</dbReference>
<evidence type="ECO:0000259" key="8">
    <source>
        <dbReference type="PROSITE" id="PS51372"/>
    </source>
</evidence>
<organism evidence="9 10">
    <name type="scientific">Anaerococcus hydrogenalis</name>
    <dbReference type="NCBI Taxonomy" id="33029"/>
    <lineage>
        <taxon>Bacteria</taxon>
        <taxon>Bacillati</taxon>
        <taxon>Bacillota</taxon>
        <taxon>Tissierellia</taxon>
        <taxon>Tissierellales</taxon>
        <taxon>Peptoniphilaceae</taxon>
        <taxon>Anaerococcus</taxon>
    </lineage>
</organism>
<dbReference type="Proteomes" id="UP000235658">
    <property type="component" value="Unassembled WGS sequence"/>
</dbReference>
<evidence type="ECO:0000259" key="6">
    <source>
        <dbReference type="PROSITE" id="PS51094"/>
    </source>
</evidence>
<dbReference type="Pfam" id="PF00359">
    <property type="entry name" value="PTS_EIIA_2"/>
    <property type="match status" value="1"/>
</dbReference>
<dbReference type="PANTHER" id="PTHR30185:SF13">
    <property type="entry name" value="LICABCH OPERON REGULATOR-RELATED"/>
    <property type="match status" value="1"/>
</dbReference>